<dbReference type="EMBL" id="BGZK01001364">
    <property type="protein sequence ID" value="GBP78275.1"/>
    <property type="molecule type" value="Genomic_DNA"/>
</dbReference>
<name>A0A4C1YVG3_EUMVA</name>
<protein>
    <submittedName>
        <fullName evidence="1">Uncharacterized protein</fullName>
    </submittedName>
</protein>
<comment type="caution">
    <text evidence="1">The sequence shown here is derived from an EMBL/GenBank/DDBJ whole genome shotgun (WGS) entry which is preliminary data.</text>
</comment>
<evidence type="ECO:0000313" key="2">
    <source>
        <dbReference type="Proteomes" id="UP000299102"/>
    </source>
</evidence>
<organism evidence="1 2">
    <name type="scientific">Eumeta variegata</name>
    <name type="common">Bagworm moth</name>
    <name type="synonym">Eumeta japonica</name>
    <dbReference type="NCBI Taxonomy" id="151549"/>
    <lineage>
        <taxon>Eukaryota</taxon>
        <taxon>Metazoa</taxon>
        <taxon>Ecdysozoa</taxon>
        <taxon>Arthropoda</taxon>
        <taxon>Hexapoda</taxon>
        <taxon>Insecta</taxon>
        <taxon>Pterygota</taxon>
        <taxon>Neoptera</taxon>
        <taxon>Endopterygota</taxon>
        <taxon>Lepidoptera</taxon>
        <taxon>Glossata</taxon>
        <taxon>Ditrysia</taxon>
        <taxon>Tineoidea</taxon>
        <taxon>Psychidae</taxon>
        <taxon>Oiketicinae</taxon>
        <taxon>Eumeta</taxon>
    </lineage>
</organism>
<gene>
    <name evidence="1" type="ORF">EVAR_57121_1</name>
</gene>
<evidence type="ECO:0000313" key="1">
    <source>
        <dbReference type="EMBL" id="GBP78275.1"/>
    </source>
</evidence>
<accession>A0A4C1YVG3</accession>
<dbReference type="AlphaFoldDB" id="A0A4C1YVG3"/>
<proteinExistence type="predicted"/>
<sequence>MGNVGLHPCTQKGALPAQVQVRRADGRRGGSWEGAAVTSSTAATLIELSKSDVCHTLMAGWIVFGPLLTSMAKKDQNSWTGIGPDIGTRIDIDNRTVVF</sequence>
<reference evidence="1 2" key="1">
    <citation type="journal article" date="2019" name="Commun. Biol.">
        <title>The bagworm genome reveals a unique fibroin gene that provides high tensile strength.</title>
        <authorList>
            <person name="Kono N."/>
            <person name="Nakamura H."/>
            <person name="Ohtoshi R."/>
            <person name="Tomita M."/>
            <person name="Numata K."/>
            <person name="Arakawa K."/>
        </authorList>
    </citation>
    <scope>NUCLEOTIDE SEQUENCE [LARGE SCALE GENOMIC DNA]</scope>
</reference>
<keyword evidence="2" id="KW-1185">Reference proteome</keyword>
<dbReference type="Proteomes" id="UP000299102">
    <property type="component" value="Unassembled WGS sequence"/>
</dbReference>